<evidence type="ECO:0000313" key="2">
    <source>
        <dbReference type="Proteomes" id="UP000297567"/>
    </source>
</evidence>
<evidence type="ECO:0008006" key="3">
    <source>
        <dbReference type="Google" id="ProtNLM"/>
    </source>
</evidence>
<gene>
    <name evidence="1" type="ORF">EHQ62_16985</name>
</gene>
<keyword evidence="2" id="KW-1185">Reference proteome</keyword>
<dbReference type="Proteomes" id="UP000297567">
    <property type="component" value="Unassembled WGS sequence"/>
</dbReference>
<dbReference type="Pfam" id="PF05565">
    <property type="entry name" value="Sipho_Gp157"/>
    <property type="match status" value="1"/>
</dbReference>
<sequence>MEATATKTTKVEKPKKSLDYILKDKKALDELLDSTDGELDSTLEEWLDEVYKDVEAKVDNIGGLIRHLELEASNHKSFEESFAQKRKAREAQVKKIKEHFKNLMSYRSVAKLEGEAFTLAVQKNGGLAPIKFLPPFDKEFSDKTLKMISEEYLPNVPKELTRTVVVLDTDKLREYLSSEEKKAHLEFAVKLEHGTHLRVD</sequence>
<protein>
    <recommendedName>
        <fullName evidence="3">Siphovirus Gp157 family protein</fullName>
    </recommendedName>
</protein>
<comment type="caution">
    <text evidence="1">The sequence shown here is derived from an EMBL/GenBank/DDBJ whole genome shotgun (WGS) entry which is preliminary data.</text>
</comment>
<proteinExistence type="predicted"/>
<dbReference type="InterPro" id="IPR008840">
    <property type="entry name" value="Sipho_Gp157"/>
</dbReference>
<dbReference type="RefSeq" id="WP_135645040.1">
    <property type="nucleotide sequence ID" value="NZ_RQGH01000035.1"/>
</dbReference>
<evidence type="ECO:0000313" key="1">
    <source>
        <dbReference type="EMBL" id="TGL58590.1"/>
    </source>
</evidence>
<dbReference type="AlphaFoldDB" id="A0A4Z0ZZU7"/>
<accession>A0A4Z0ZZU7</accession>
<organism evidence="1 2">
    <name type="scientific">Leptospira jelokensis</name>
    <dbReference type="NCBI Taxonomy" id="2484931"/>
    <lineage>
        <taxon>Bacteria</taxon>
        <taxon>Pseudomonadati</taxon>
        <taxon>Spirochaetota</taxon>
        <taxon>Spirochaetia</taxon>
        <taxon>Leptospirales</taxon>
        <taxon>Leptospiraceae</taxon>
        <taxon>Leptospira</taxon>
    </lineage>
</organism>
<reference evidence="1" key="1">
    <citation type="journal article" date="2019" name="PLoS Negl. Trop. Dis.">
        <title>Revisiting the worldwide diversity of Leptospira species in the environment.</title>
        <authorList>
            <person name="Vincent A.T."/>
            <person name="Schiettekatte O."/>
            <person name="Bourhy P."/>
            <person name="Veyrier F.J."/>
            <person name="Picardeau M."/>
        </authorList>
    </citation>
    <scope>NUCLEOTIDE SEQUENCE [LARGE SCALE GENOMIC DNA]</scope>
    <source>
        <strain evidence="1">201702451</strain>
    </source>
</reference>
<dbReference type="EMBL" id="RQGH01000035">
    <property type="protein sequence ID" value="TGL58590.1"/>
    <property type="molecule type" value="Genomic_DNA"/>
</dbReference>
<name>A0A4Z0ZZU7_9LEPT</name>